<dbReference type="InterPro" id="IPR005115">
    <property type="entry name" value="Gly_transporter"/>
</dbReference>
<feature type="transmembrane region" description="Helical" evidence="7">
    <location>
        <begin position="30"/>
        <end position="51"/>
    </location>
</feature>
<name>A0A1H9BSV6_9GAMM</name>
<feature type="domain" description="Glycine transporter" evidence="8">
    <location>
        <begin position="91"/>
        <end position="164"/>
    </location>
</feature>
<dbReference type="PANTHER" id="PTHR30506:SF3">
    <property type="entry name" value="UPF0126 INNER MEMBRANE PROTEIN YADS-RELATED"/>
    <property type="match status" value="1"/>
</dbReference>
<evidence type="ECO:0000256" key="3">
    <source>
        <dbReference type="ARBA" id="ARBA00022475"/>
    </source>
</evidence>
<evidence type="ECO:0000256" key="1">
    <source>
        <dbReference type="ARBA" id="ARBA00004651"/>
    </source>
</evidence>
<organism evidence="9 10">
    <name type="scientific">Solimonas aquatica</name>
    <dbReference type="NCBI Taxonomy" id="489703"/>
    <lineage>
        <taxon>Bacteria</taxon>
        <taxon>Pseudomonadati</taxon>
        <taxon>Pseudomonadota</taxon>
        <taxon>Gammaproteobacteria</taxon>
        <taxon>Nevskiales</taxon>
        <taxon>Nevskiaceae</taxon>
        <taxon>Solimonas</taxon>
    </lineage>
</organism>
<evidence type="ECO:0000256" key="5">
    <source>
        <dbReference type="ARBA" id="ARBA00022989"/>
    </source>
</evidence>
<feature type="transmembrane region" description="Helical" evidence="7">
    <location>
        <begin position="114"/>
        <end position="136"/>
    </location>
</feature>
<protein>
    <submittedName>
        <fullName evidence="9">Uncharacterized membrane protein YeiH</fullName>
    </submittedName>
</protein>
<dbReference type="STRING" id="489703.SAMN04488038_102206"/>
<keyword evidence="4 7" id="KW-0812">Transmembrane</keyword>
<dbReference type="EMBL" id="FOFS01000002">
    <property type="protein sequence ID" value="SEP91897.1"/>
    <property type="molecule type" value="Genomic_DNA"/>
</dbReference>
<evidence type="ECO:0000256" key="6">
    <source>
        <dbReference type="ARBA" id="ARBA00023136"/>
    </source>
</evidence>
<feature type="domain" description="Glycine transporter" evidence="8">
    <location>
        <begin position="6"/>
        <end position="78"/>
    </location>
</feature>
<dbReference type="Pfam" id="PF03458">
    <property type="entry name" value="Gly_transporter"/>
    <property type="match status" value="2"/>
</dbReference>
<keyword evidence="5 7" id="KW-1133">Transmembrane helix</keyword>
<accession>A0A1H9BSV6</accession>
<evidence type="ECO:0000259" key="8">
    <source>
        <dbReference type="Pfam" id="PF03458"/>
    </source>
</evidence>
<sequence length="208" mass="22141">MNLVRLLDFTGVGVFAVSGALAAGARRLDLIGVIVIATVTAVGGGTLRDLLMNRTVFWFADPAYLIAIFVAAALTMVYVRFRHPPLRQLEIADALGLAMFSISGARIAQNAGLADLIVVVIAVITGTFGGVVRDVLCNEIPMILRRGKMYASTVIIGASFYVLAPRLGVQSDVAGLAGMALIAALRLAAIVWNLKLPVFDLERHRRAP</sequence>
<comment type="subcellular location">
    <subcellularLocation>
        <location evidence="1">Cell membrane</location>
        <topology evidence="1">Multi-pass membrane protein</topology>
    </subcellularLocation>
</comment>
<dbReference type="PANTHER" id="PTHR30506">
    <property type="entry name" value="INNER MEMBRANE PROTEIN"/>
    <property type="match status" value="1"/>
</dbReference>
<keyword evidence="10" id="KW-1185">Reference proteome</keyword>
<gene>
    <name evidence="9" type="ORF">SAMN04488038_102206</name>
</gene>
<dbReference type="RefSeq" id="WP_093282186.1">
    <property type="nucleotide sequence ID" value="NZ_FOFS01000002.1"/>
</dbReference>
<evidence type="ECO:0000256" key="4">
    <source>
        <dbReference type="ARBA" id="ARBA00022692"/>
    </source>
</evidence>
<evidence type="ECO:0000313" key="9">
    <source>
        <dbReference type="EMBL" id="SEP91897.1"/>
    </source>
</evidence>
<feature type="transmembrane region" description="Helical" evidence="7">
    <location>
        <begin position="173"/>
        <end position="194"/>
    </location>
</feature>
<reference evidence="9 10" key="1">
    <citation type="submission" date="2016-10" db="EMBL/GenBank/DDBJ databases">
        <authorList>
            <person name="de Groot N.N."/>
        </authorList>
    </citation>
    <scope>NUCLEOTIDE SEQUENCE [LARGE SCALE GENOMIC DNA]</scope>
    <source>
        <strain evidence="9 10">DSM 25927</strain>
    </source>
</reference>
<feature type="transmembrane region" description="Helical" evidence="7">
    <location>
        <begin position="57"/>
        <end position="79"/>
    </location>
</feature>
<comment type="similarity">
    <text evidence="2">Belongs to the UPF0126 family.</text>
</comment>
<evidence type="ECO:0000256" key="7">
    <source>
        <dbReference type="SAM" id="Phobius"/>
    </source>
</evidence>
<evidence type="ECO:0000313" key="10">
    <source>
        <dbReference type="Proteomes" id="UP000199233"/>
    </source>
</evidence>
<keyword evidence="6 7" id="KW-0472">Membrane</keyword>
<keyword evidence="3" id="KW-1003">Cell membrane</keyword>
<dbReference type="Proteomes" id="UP000199233">
    <property type="component" value="Unassembled WGS sequence"/>
</dbReference>
<feature type="transmembrane region" description="Helical" evidence="7">
    <location>
        <begin position="6"/>
        <end position="23"/>
    </location>
</feature>
<dbReference type="AlphaFoldDB" id="A0A1H9BSV6"/>
<dbReference type="OrthoDB" id="9791874at2"/>
<feature type="transmembrane region" description="Helical" evidence="7">
    <location>
        <begin position="148"/>
        <end position="167"/>
    </location>
</feature>
<evidence type="ECO:0000256" key="2">
    <source>
        <dbReference type="ARBA" id="ARBA00008193"/>
    </source>
</evidence>
<proteinExistence type="inferred from homology"/>
<dbReference type="GO" id="GO:0005886">
    <property type="term" value="C:plasma membrane"/>
    <property type="evidence" value="ECO:0007669"/>
    <property type="project" value="UniProtKB-SubCell"/>
</dbReference>